<dbReference type="GO" id="GO:0003677">
    <property type="term" value="F:DNA binding"/>
    <property type="evidence" value="ECO:0007669"/>
    <property type="project" value="UniProtKB-KW"/>
</dbReference>
<protein>
    <recommendedName>
        <fullName evidence="2">Core-binding (CB) domain-containing protein</fullName>
    </recommendedName>
</protein>
<dbReference type="InterPro" id="IPR004107">
    <property type="entry name" value="Integrase_SAM-like_N"/>
</dbReference>
<dbReference type="PANTHER" id="PTHR35617">
    <property type="entry name" value="PHAGE_INTEGRASE DOMAIN-CONTAINING PROTEIN"/>
    <property type="match status" value="1"/>
</dbReference>
<organism evidence="3 4">
    <name type="scientific">Mythimna separata</name>
    <name type="common">Oriental armyworm</name>
    <name type="synonym">Pseudaletia separata</name>
    <dbReference type="NCBI Taxonomy" id="271217"/>
    <lineage>
        <taxon>Eukaryota</taxon>
        <taxon>Metazoa</taxon>
        <taxon>Ecdysozoa</taxon>
        <taxon>Arthropoda</taxon>
        <taxon>Hexapoda</taxon>
        <taxon>Insecta</taxon>
        <taxon>Pterygota</taxon>
        <taxon>Neoptera</taxon>
        <taxon>Endopterygota</taxon>
        <taxon>Lepidoptera</taxon>
        <taxon>Glossata</taxon>
        <taxon>Ditrysia</taxon>
        <taxon>Noctuoidea</taxon>
        <taxon>Noctuidae</taxon>
        <taxon>Noctuinae</taxon>
        <taxon>Hadenini</taxon>
        <taxon>Mythimna</taxon>
    </lineage>
</organism>
<evidence type="ECO:0000259" key="2">
    <source>
        <dbReference type="PROSITE" id="PS51900"/>
    </source>
</evidence>
<sequence>MVASLSQNTIKQYATALKKWWSFCNGENVYELSIPKVLKFLTEMLTQGASYATLNTCRSALSLIIDASLGTDIQVKRFFKGVFKLKPCRPKYNDIWDPSVVLNHIQKWSPNSSLNLEKLTKKLVMLLALTTAQRIQTLSVIRLSNIEFTDTGVKIMITDFLKTTTPCKDQVVIKLPSLDTNPEICPVTALRDYYRPD</sequence>
<accession>A0AAD7YHC4</accession>
<reference evidence="3" key="1">
    <citation type="submission" date="2023-03" db="EMBL/GenBank/DDBJ databases">
        <title>Chromosome-level genomes of two armyworms, Mythimna separata and Mythimna loreyi, provide insights into the biosynthesis and reception of sex pheromones.</title>
        <authorList>
            <person name="Zhao H."/>
        </authorList>
    </citation>
    <scope>NUCLEOTIDE SEQUENCE</scope>
    <source>
        <strain evidence="3">BeijingLab</strain>
        <tissue evidence="3">Pupa</tissue>
    </source>
</reference>
<keyword evidence="4" id="KW-1185">Reference proteome</keyword>
<proteinExistence type="predicted"/>
<evidence type="ECO:0000313" key="3">
    <source>
        <dbReference type="EMBL" id="KAJ8716478.1"/>
    </source>
</evidence>
<name>A0AAD7YHC4_MYTSE</name>
<dbReference type="PANTHER" id="PTHR35617:SF3">
    <property type="entry name" value="CORE-BINDING (CB) DOMAIN-CONTAINING PROTEIN"/>
    <property type="match status" value="1"/>
</dbReference>
<dbReference type="EMBL" id="JARGEI010000017">
    <property type="protein sequence ID" value="KAJ8716478.1"/>
    <property type="molecule type" value="Genomic_DNA"/>
</dbReference>
<evidence type="ECO:0000256" key="1">
    <source>
        <dbReference type="ARBA" id="ARBA00023125"/>
    </source>
</evidence>
<dbReference type="SUPFAM" id="SSF56349">
    <property type="entry name" value="DNA breaking-rejoining enzymes"/>
    <property type="match status" value="1"/>
</dbReference>
<evidence type="ECO:0000313" key="4">
    <source>
        <dbReference type="Proteomes" id="UP001231518"/>
    </source>
</evidence>
<comment type="caution">
    <text evidence="3">The sequence shown here is derived from an EMBL/GenBank/DDBJ whole genome shotgun (WGS) entry which is preliminary data.</text>
</comment>
<dbReference type="Pfam" id="PF13495">
    <property type="entry name" value="Phage_int_SAM_4"/>
    <property type="match status" value="1"/>
</dbReference>
<feature type="domain" description="Core-binding (CB)" evidence="2">
    <location>
        <begin position="1"/>
        <end position="69"/>
    </location>
</feature>
<dbReference type="AlphaFoldDB" id="A0AAD7YHC4"/>
<dbReference type="PROSITE" id="PS51900">
    <property type="entry name" value="CB"/>
    <property type="match status" value="1"/>
</dbReference>
<dbReference type="Proteomes" id="UP001231518">
    <property type="component" value="Chromosome 14"/>
</dbReference>
<gene>
    <name evidence="3" type="ORF">PYW07_003105</name>
</gene>
<keyword evidence="1" id="KW-0238">DNA-binding</keyword>
<dbReference type="InterPro" id="IPR011010">
    <property type="entry name" value="DNA_brk_join_enz"/>
</dbReference>
<dbReference type="Gene3D" id="1.10.150.130">
    <property type="match status" value="1"/>
</dbReference>
<dbReference type="InterPro" id="IPR010998">
    <property type="entry name" value="Integrase_recombinase_N"/>
</dbReference>
<dbReference type="InterPro" id="IPR044068">
    <property type="entry name" value="CB"/>
</dbReference>
<dbReference type="GO" id="GO:0015074">
    <property type="term" value="P:DNA integration"/>
    <property type="evidence" value="ECO:0007669"/>
    <property type="project" value="InterPro"/>
</dbReference>